<reference evidence="6 7" key="1">
    <citation type="journal article" date="2011" name="Front. Microbiol.">
        <title>Genomic signatures of strain selection and enhancement in Bacillus atrophaeus var. globigii, a historical biowarfare simulant.</title>
        <authorList>
            <person name="Gibbons H.S."/>
            <person name="Broomall S.M."/>
            <person name="McNew L.A."/>
            <person name="Daligault H."/>
            <person name="Chapman C."/>
            <person name="Bruce D."/>
            <person name="Karavis M."/>
            <person name="Krepps M."/>
            <person name="McGregor P.A."/>
            <person name="Hong C."/>
            <person name="Park K.H."/>
            <person name="Akmal A."/>
            <person name="Feldman A."/>
            <person name="Lin J.S."/>
            <person name="Chang W.E."/>
            <person name="Higgs B.W."/>
            <person name="Demirev P."/>
            <person name="Lindquist J."/>
            <person name="Liem A."/>
            <person name="Fochler E."/>
            <person name="Read T.D."/>
            <person name="Tapia R."/>
            <person name="Johnson S."/>
            <person name="Bishop-Lilly K.A."/>
            <person name="Detter C."/>
            <person name="Han C."/>
            <person name="Sozhamannan S."/>
            <person name="Rosenzweig C.N."/>
            <person name="Skowronski E.W."/>
        </authorList>
    </citation>
    <scope>NUCLEOTIDE SEQUENCE [LARGE SCALE GENOMIC DNA]</scope>
    <source>
        <strain evidence="6 7">PIT1</strain>
    </source>
</reference>
<evidence type="ECO:0000256" key="3">
    <source>
        <dbReference type="SAM" id="Coils"/>
    </source>
</evidence>
<comment type="caution">
    <text evidence="6">The sequence shown here is derived from an EMBL/GenBank/DDBJ whole genome shotgun (WGS) entry which is preliminary data.</text>
</comment>
<dbReference type="EMBL" id="PIQG01000002">
    <property type="protein sequence ID" value="RUO78476.1"/>
    <property type="molecule type" value="Genomic_DNA"/>
</dbReference>
<dbReference type="SUPFAM" id="SSF47384">
    <property type="entry name" value="Homodimeric domain of signal transducing histidine kinase"/>
    <property type="match status" value="1"/>
</dbReference>
<dbReference type="PANTHER" id="PTHR43065:SF47">
    <property type="match status" value="1"/>
</dbReference>
<dbReference type="InterPro" id="IPR003594">
    <property type="entry name" value="HATPase_dom"/>
</dbReference>
<name>A0A432ZKH4_9GAMM</name>
<keyword evidence="7" id="KW-1185">Reference proteome</keyword>
<dbReference type="Pfam" id="PF02518">
    <property type="entry name" value="HATPase_c"/>
    <property type="match status" value="1"/>
</dbReference>
<dbReference type="GO" id="GO:0000155">
    <property type="term" value="F:phosphorelay sensor kinase activity"/>
    <property type="evidence" value="ECO:0007669"/>
    <property type="project" value="InterPro"/>
</dbReference>
<keyword evidence="4" id="KW-1133">Transmembrane helix</keyword>
<dbReference type="OrthoDB" id="2521613at2"/>
<dbReference type="Proteomes" id="UP000288279">
    <property type="component" value="Unassembled WGS sequence"/>
</dbReference>
<gene>
    <name evidence="6" type="ORF">CWI83_05465</name>
</gene>
<keyword evidence="4" id="KW-0812">Transmembrane</keyword>
<dbReference type="RefSeq" id="WP_126826833.1">
    <property type="nucleotide sequence ID" value="NZ_PIQG01000002.1"/>
</dbReference>
<dbReference type="InterPro" id="IPR036097">
    <property type="entry name" value="HisK_dim/P_sf"/>
</dbReference>
<evidence type="ECO:0000313" key="7">
    <source>
        <dbReference type="Proteomes" id="UP000288279"/>
    </source>
</evidence>
<dbReference type="EC" id="2.7.13.3" evidence="2"/>
<feature type="transmembrane region" description="Helical" evidence="4">
    <location>
        <begin position="159"/>
        <end position="182"/>
    </location>
</feature>
<dbReference type="PANTHER" id="PTHR43065">
    <property type="entry name" value="SENSOR HISTIDINE KINASE"/>
    <property type="match status" value="1"/>
</dbReference>
<keyword evidence="3" id="KW-0175">Coiled coil</keyword>
<dbReference type="AlphaFoldDB" id="A0A432ZKH4"/>
<feature type="transmembrane region" description="Helical" evidence="4">
    <location>
        <begin position="12"/>
        <end position="35"/>
    </location>
</feature>
<proteinExistence type="predicted"/>
<comment type="catalytic activity">
    <reaction evidence="1">
        <text>ATP + protein L-histidine = ADP + protein N-phospho-L-histidine.</text>
        <dbReference type="EC" id="2.7.13.3"/>
    </reaction>
</comment>
<feature type="domain" description="Histidine kinase" evidence="5">
    <location>
        <begin position="303"/>
        <end position="542"/>
    </location>
</feature>
<evidence type="ECO:0000256" key="2">
    <source>
        <dbReference type="ARBA" id="ARBA00012438"/>
    </source>
</evidence>
<evidence type="ECO:0000256" key="4">
    <source>
        <dbReference type="SAM" id="Phobius"/>
    </source>
</evidence>
<dbReference type="InterPro" id="IPR004358">
    <property type="entry name" value="Sig_transdc_His_kin-like_C"/>
</dbReference>
<dbReference type="InterPro" id="IPR005467">
    <property type="entry name" value="His_kinase_dom"/>
</dbReference>
<protein>
    <recommendedName>
        <fullName evidence="2">histidine kinase</fullName>
        <ecNumber evidence="2">2.7.13.3</ecNumber>
    </recommendedName>
</protein>
<evidence type="ECO:0000256" key="1">
    <source>
        <dbReference type="ARBA" id="ARBA00000085"/>
    </source>
</evidence>
<keyword evidence="4" id="KW-0472">Membrane</keyword>
<dbReference type="PRINTS" id="PR00344">
    <property type="entry name" value="BCTRLSENSOR"/>
</dbReference>
<dbReference type="SMART" id="SM00387">
    <property type="entry name" value="HATPase_c"/>
    <property type="match status" value="1"/>
</dbReference>
<organism evidence="6 7">
    <name type="scientific">Pseudidiomarina taiwanensis</name>
    <dbReference type="NCBI Taxonomy" id="337250"/>
    <lineage>
        <taxon>Bacteria</taxon>
        <taxon>Pseudomonadati</taxon>
        <taxon>Pseudomonadota</taxon>
        <taxon>Gammaproteobacteria</taxon>
        <taxon>Alteromonadales</taxon>
        <taxon>Idiomarinaceae</taxon>
        <taxon>Pseudidiomarina</taxon>
    </lineage>
</organism>
<sequence length="542" mass="61313">MSWVKSIRRASLLHSVLVAWLVAVLAGTIYTAYYYQQVRDYLLQRSDEMAELITLSGQRNIVLTASRDPHTWLSTLYTTSWVEHVHLYQRTQSSAQLRFLGSYNKQGLAAIPVRRESQLEQIGPQLREDYIDVAKQITNNERVIGYVYLRSSRAPLDLVLLRGVIITSVISLLAILLSLLLARRHRRQTIDTLAQLTQQLRELSEHPANGKRLHDFDLRELDEIGLAINRLLGRYEQRQRRLEQRKNHAERRANDLTEQLAQRAKALSEANAEFAETLESLHQYQQQLVEAKKISSLREMVASIAHEVNTPVGLVITSLSIMNDQLDGLVEKVSSKQLTRAQLEQFIQQHQENLALVKRNIDRTAGLIARFSQLALDQFAEEPQLIELSTFCADLTASLQTRLEPWPTLSLKLQCSDTGAYLLKPGPINQILTQLVQNSIQHGFEDGQAGIIDIQLQVSDATADSAERQLQIRYHDNGRGIDNSLIDRIFDPFVSGRKDVGASGLGLYLVYNLVHQVLHGQIKVSSDSDSGTRFHITLPISA</sequence>
<dbReference type="Gene3D" id="1.10.287.130">
    <property type="match status" value="1"/>
</dbReference>
<dbReference type="InterPro" id="IPR036890">
    <property type="entry name" value="HATPase_C_sf"/>
</dbReference>
<evidence type="ECO:0000259" key="5">
    <source>
        <dbReference type="PROSITE" id="PS50109"/>
    </source>
</evidence>
<evidence type="ECO:0000313" key="6">
    <source>
        <dbReference type="EMBL" id="RUO78476.1"/>
    </source>
</evidence>
<feature type="coiled-coil region" evidence="3">
    <location>
        <begin position="232"/>
        <end position="287"/>
    </location>
</feature>
<dbReference type="Gene3D" id="3.30.565.10">
    <property type="entry name" value="Histidine kinase-like ATPase, C-terminal domain"/>
    <property type="match status" value="1"/>
</dbReference>
<dbReference type="PROSITE" id="PS50109">
    <property type="entry name" value="HIS_KIN"/>
    <property type="match status" value="1"/>
</dbReference>
<accession>A0A432ZKH4</accession>
<dbReference type="SUPFAM" id="SSF55874">
    <property type="entry name" value="ATPase domain of HSP90 chaperone/DNA topoisomerase II/histidine kinase"/>
    <property type="match status" value="1"/>
</dbReference>